<keyword evidence="6 9" id="KW-0943">RNA-mediated gene silencing</keyword>
<evidence type="ECO:0000256" key="2">
    <source>
        <dbReference type="ARBA" id="ARBA00022484"/>
    </source>
</evidence>
<feature type="domain" description="RDRP C-terminal head" evidence="13">
    <location>
        <begin position="1242"/>
        <end position="1318"/>
    </location>
</feature>
<dbReference type="Gramene" id="mRNA:HanXRQr2_Chr10g0464941">
    <property type="protein sequence ID" value="mRNA:HanXRQr2_Chr10g0464941"/>
    <property type="gene ID" value="HanXRQr2_Chr10g0464941"/>
</dbReference>
<dbReference type="InParanoid" id="A0A251RWY7"/>
<dbReference type="InterPro" id="IPR058752">
    <property type="entry name" value="RDRP_C_head"/>
</dbReference>
<evidence type="ECO:0000256" key="6">
    <source>
        <dbReference type="ARBA" id="ARBA00023158"/>
    </source>
</evidence>
<comment type="function">
    <text evidence="8 9">Probably involved in the RNA silencing pathway and required for the generation of small interfering RNAs (siRNAs).</text>
</comment>
<accession>A0A251RWY7</accession>
<comment type="catalytic activity">
    <reaction evidence="7 9">
        <text>RNA(n) + a ribonucleoside 5'-triphosphate = RNA(n+1) + diphosphate</text>
        <dbReference type="Rhea" id="RHEA:21248"/>
        <dbReference type="Rhea" id="RHEA-COMP:14527"/>
        <dbReference type="Rhea" id="RHEA-COMP:17342"/>
        <dbReference type="ChEBI" id="CHEBI:33019"/>
        <dbReference type="ChEBI" id="CHEBI:61557"/>
        <dbReference type="ChEBI" id="CHEBI:140395"/>
        <dbReference type="EC" id="2.7.7.48"/>
    </reaction>
</comment>
<evidence type="ECO:0000259" key="12">
    <source>
        <dbReference type="Pfam" id="PF26252"/>
    </source>
</evidence>
<organism evidence="15 16">
    <name type="scientific">Helianthus annuus</name>
    <name type="common">Common sunflower</name>
    <dbReference type="NCBI Taxonomy" id="4232"/>
    <lineage>
        <taxon>Eukaryota</taxon>
        <taxon>Viridiplantae</taxon>
        <taxon>Streptophyta</taxon>
        <taxon>Embryophyta</taxon>
        <taxon>Tracheophyta</taxon>
        <taxon>Spermatophyta</taxon>
        <taxon>Magnoliopsida</taxon>
        <taxon>eudicotyledons</taxon>
        <taxon>Gunneridae</taxon>
        <taxon>Pentapetalae</taxon>
        <taxon>asterids</taxon>
        <taxon>campanulids</taxon>
        <taxon>Asterales</taxon>
        <taxon>Asteraceae</taxon>
        <taxon>Asteroideae</taxon>
        <taxon>Heliantheae alliance</taxon>
        <taxon>Heliantheae</taxon>
        <taxon>Helianthus</taxon>
    </lineage>
</organism>
<feature type="domain" description="RDRP helical" evidence="12">
    <location>
        <begin position="479"/>
        <end position="545"/>
    </location>
</feature>
<evidence type="ECO:0000313" key="16">
    <source>
        <dbReference type="Proteomes" id="UP000215914"/>
    </source>
</evidence>
<dbReference type="OMA" id="MFPHYME"/>
<protein>
    <recommendedName>
        <fullName evidence="9">RNA-dependent RNA polymerase</fullName>
        <ecNumber evidence="9">2.7.7.48</ecNumber>
    </recommendedName>
</protein>
<dbReference type="Pfam" id="PF26252">
    <property type="entry name" value="RdRP_helical"/>
    <property type="match status" value="1"/>
</dbReference>
<evidence type="ECO:0000313" key="15">
    <source>
        <dbReference type="EMBL" id="OTF90819.1"/>
    </source>
</evidence>
<dbReference type="PANTHER" id="PTHR23079">
    <property type="entry name" value="RNA-DEPENDENT RNA POLYMERASE"/>
    <property type="match status" value="1"/>
</dbReference>
<dbReference type="Proteomes" id="UP000215914">
    <property type="component" value="Chromosome 16"/>
</dbReference>
<dbReference type="GO" id="GO:0003723">
    <property type="term" value="F:RNA binding"/>
    <property type="evidence" value="ECO:0007669"/>
    <property type="project" value="UniProtKB-KW"/>
</dbReference>
<dbReference type="Pfam" id="PF26249">
    <property type="entry name" value="4HB_RdRP3_N"/>
    <property type="match status" value="1"/>
</dbReference>
<keyword evidence="4 9" id="KW-0548">Nucleotidyltransferase</keyword>
<dbReference type="FunCoup" id="A0A251RWY7">
    <property type="interactions" value="4"/>
</dbReference>
<evidence type="ECO:0000256" key="9">
    <source>
        <dbReference type="RuleBase" id="RU363098"/>
    </source>
</evidence>
<dbReference type="InterPro" id="IPR058697">
    <property type="entry name" value="RDRP3-5_N"/>
</dbReference>
<feature type="domain" description="RDRP core" evidence="10">
    <location>
        <begin position="563"/>
        <end position="1192"/>
    </location>
</feature>
<dbReference type="Pfam" id="PF05183">
    <property type="entry name" value="RdRP"/>
    <property type="match status" value="1"/>
</dbReference>
<name>A0A251RWY7_HELAN</name>
<comment type="similarity">
    <text evidence="1 9">Belongs to the RdRP family.</text>
</comment>
<dbReference type="STRING" id="4232.A0A251RWY7"/>
<dbReference type="GO" id="GO:0030422">
    <property type="term" value="P:siRNA processing"/>
    <property type="evidence" value="ECO:0000318"/>
    <property type="project" value="GO_Central"/>
</dbReference>
<dbReference type="InterPro" id="IPR057596">
    <property type="entry name" value="RDRP_core"/>
</dbReference>
<evidence type="ECO:0000256" key="3">
    <source>
        <dbReference type="ARBA" id="ARBA00022679"/>
    </source>
</evidence>
<dbReference type="GO" id="GO:0003968">
    <property type="term" value="F:RNA-directed RNA polymerase activity"/>
    <property type="evidence" value="ECO:0000318"/>
    <property type="project" value="GO_Central"/>
</dbReference>
<keyword evidence="16" id="KW-1185">Reference proteome</keyword>
<keyword evidence="3 9" id="KW-0808">Transferase</keyword>
<evidence type="ECO:0000259" key="11">
    <source>
        <dbReference type="Pfam" id="PF26249"/>
    </source>
</evidence>
<dbReference type="GO" id="GO:0031380">
    <property type="term" value="C:nuclear RNA-directed RNA polymerase complex"/>
    <property type="evidence" value="ECO:0000318"/>
    <property type="project" value="GO_Central"/>
</dbReference>
<evidence type="ECO:0000313" key="14">
    <source>
        <dbReference type="EMBL" id="KAF5788526.1"/>
    </source>
</evidence>
<evidence type="ECO:0000256" key="1">
    <source>
        <dbReference type="ARBA" id="ARBA00005762"/>
    </source>
</evidence>
<evidence type="ECO:0000256" key="8">
    <source>
        <dbReference type="ARBA" id="ARBA00093763"/>
    </source>
</evidence>
<dbReference type="InterPro" id="IPR007855">
    <property type="entry name" value="RDRP"/>
</dbReference>
<evidence type="ECO:0000259" key="13">
    <source>
        <dbReference type="Pfam" id="PF26253"/>
    </source>
</evidence>
<dbReference type="EMBL" id="MNCJ02000325">
    <property type="protein sequence ID" value="KAF5788526.1"/>
    <property type="molecule type" value="Genomic_DNA"/>
</dbReference>
<dbReference type="InterPro" id="IPR058751">
    <property type="entry name" value="RDRP_helical"/>
</dbReference>
<keyword evidence="5 9" id="KW-0694">RNA-binding</keyword>
<dbReference type="Pfam" id="PF26253">
    <property type="entry name" value="RdRP_head"/>
    <property type="match status" value="1"/>
</dbReference>
<dbReference type="EMBL" id="CM007905">
    <property type="protein sequence ID" value="OTF90819.1"/>
    <property type="molecule type" value="Genomic_DNA"/>
</dbReference>
<reference evidence="15" key="2">
    <citation type="submission" date="2017-02" db="EMBL/GenBank/DDBJ databases">
        <title>Sunflower complete genome.</title>
        <authorList>
            <person name="Langlade N."/>
            <person name="Munos S."/>
        </authorList>
    </citation>
    <scope>NUCLEOTIDE SEQUENCE [LARGE SCALE GENOMIC DNA]</scope>
    <source>
        <tissue evidence="15">Leaves</tissue>
    </source>
</reference>
<keyword evidence="2 9" id="KW-0696">RNA-directed RNA polymerase</keyword>
<sequence>MIDSSPEVPLQPSVEQLIAKICTDRCIPSPDVTARRSLSKLTPESAIEILNKIAVSKQIREFSRFIVYMVKKTLSVTVSSPEDDRVLPQKRSPPFSFTDGTPQKCAHFVSPNSKQVVEAPGSSSNYRTIPEYFPRSPNDGYGSLISKKITFLPHSGLEGGSPNDATCRLVDSSKGTNLVPKQLVFSTDCDLDDTNHSNVCQQLFDSSNDDHRMFAVQKQHTLPPCSTSKGTHNCSVIPDQRSLSPCTRIGGPTNILANHGKVGQHLFDSSNDGYRISAIQNQHTLSPCSTLKGTHNCSVIPDQCSLSPCASIGGPTNILANHGKVGQQLFDSSNDGYRISAVQNQHTLSPCSTSKGTHASHFYDISTATHNGSQIPDQRSLSPCVSIGGPTNILANHGKAGQHLFDSSNSIHRFPVVKKQQTFSPCSTSNGTHASHFYDISIATHNGSPIPDQRCLSPCVSVGSPTNSLAISQQSLLLNELEFRKLFLVYSYVGRKKLEDVVSVEDAIEIKKMKTLSMLDFEAKIWAKYGCRFCEPCDRAMHLDWDSGKTHLYHCYVSIDGTYQFKGPYLNPRRTHLQRELGDDNVLIIQFADDPNTPDIPPNQCNWFAAYNSISDGISIGLRHYRLFAFKDVDKKFKGDNSKKKRSKWAIKCYFIRTDSRAPWAEKDGCILFGKTSHEARCLFMHAHMVSSMAKYISRCSLALSNTIKLRVDLTCVHVERIEDIPCRDENGYVVCNEDGEPLIHTDGTGFISEDLAILCEKDFIEAKGTKEENYELKEESLGINGKESCIKEPPLLVQCRLFKDGYAVKGTLLVNKKLKPRTIQVRPSMIKVEKDTRLSNSTSFSSLEINSVSRRPRTASLSKNLIALLSVGGVPKNYFLELLENTLQDGQKVSSSMRAAVRVGLNYGQMDDSSTSVAMIGCGIPLEEPYLQFRLSIMANEERKALRSGKIPVNESYYVIGTADPTGTLNSDEVCVILDNGQISGKVLVYRNPGLDFGDVHIMNAKYVEKMEEFVGNAKYGIFFSTKGKRSVGTEIANGDFDGDTYWVCRNPQLLHYFKASEPWQRKYSTPKAPSKKPSELSPEELESELFSLLFKTQKHSMVAGRAADSWQAFMDQYLVLGENDVDEKRRIKEKLLKLADLYYDALDAPKSGKSVDIPQSLLPRKYPHYLEKFPNKSYSSSSVLGEIYDRAMAYQPDNALIREIWKLPCFNVEIPDSILSLWKNRYDSYRHEMSSALQSGDESKNNSADIVMNKYKKMLYEAENFASSTRKIEDIYNDALAIYHVSYDYAIRYANVAKCGFAWKVAGEALCSYHESKTPGRSISFKMNVLSKFI</sequence>
<evidence type="ECO:0000259" key="10">
    <source>
        <dbReference type="Pfam" id="PF05183"/>
    </source>
</evidence>
<dbReference type="EC" id="2.7.7.48" evidence="9"/>
<feature type="domain" description="RDRP3-5 N-terminal" evidence="11">
    <location>
        <begin position="31"/>
        <end position="77"/>
    </location>
</feature>
<evidence type="ECO:0000256" key="4">
    <source>
        <dbReference type="ARBA" id="ARBA00022695"/>
    </source>
</evidence>
<evidence type="ECO:0000256" key="7">
    <source>
        <dbReference type="ARBA" id="ARBA00048744"/>
    </source>
</evidence>
<proteinExistence type="inferred from homology"/>
<reference evidence="14 16" key="1">
    <citation type="journal article" date="2017" name="Nature">
        <title>The sunflower genome provides insights into oil metabolism, flowering and Asterid evolution.</title>
        <authorList>
            <person name="Badouin H."/>
            <person name="Gouzy J."/>
            <person name="Grassa C.J."/>
            <person name="Murat F."/>
            <person name="Staton S.E."/>
            <person name="Cottret L."/>
            <person name="Lelandais-Briere C."/>
            <person name="Owens G.L."/>
            <person name="Carrere S."/>
            <person name="Mayjonade B."/>
            <person name="Legrand L."/>
            <person name="Gill N."/>
            <person name="Kane N.C."/>
            <person name="Bowers J.E."/>
            <person name="Hubner S."/>
            <person name="Bellec A."/>
            <person name="Berard A."/>
            <person name="Berges H."/>
            <person name="Blanchet N."/>
            <person name="Boniface M.C."/>
            <person name="Brunel D."/>
            <person name="Catrice O."/>
            <person name="Chaidir N."/>
            <person name="Claudel C."/>
            <person name="Donnadieu C."/>
            <person name="Faraut T."/>
            <person name="Fievet G."/>
            <person name="Helmstetter N."/>
            <person name="King M."/>
            <person name="Knapp S.J."/>
            <person name="Lai Z."/>
            <person name="Le Paslier M.C."/>
            <person name="Lippi Y."/>
            <person name="Lorenzon L."/>
            <person name="Mandel J.R."/>
            <person name="Marage G."/>
            <person name="Marchand G."/>
            <person name="Marquand E."/>
            <person name="Bret-Mestries E."/>
            <person name="Morien E."/>
            <person name="Nambeesan S."/>
            <person name="Nguyen T."/>
            <person name="Pegot-Espagnet P."/>
            <person name="Pouilly N."/>
            <person name="Raftis F."/>
            <person name="Sallet E."/>
            <person name="Schiex T."/>
            <person name="Thomas J."/>
            <person name="Vandecasteele C."/>
            <person name="Vares D."/>
            <person name="Vear F."/>
            <person name="Vautrin S."/>
            <person name="Crespi M."/>
            <person name="Mangin B."/>
            <person name="Burke J.M."/>
            <person name="Salse J."/>
            <person name="Munos S."/>
            <person name="Vincourt P."/>
            <person name="Rieseberg L.H."/>
            <person name="Langlade N.B."/>
        </authorList>
    </citation>
    <scope>NUCLEOTIDE SEQUENCE [LARGE SCALE GENOMIC DNA]</scope>
    <source>
        <strain evidence="16">cv. SF193</strain>
        <tissue evidence="14">Leaves</tissue>
    </source>
</reference>
<evidence type="ECO:0000256" key="5">
    <source>
        <dbReference type="ARBA" id="ARBA00022884"/>
    </source>
</evidence>
<dbReference type="OrthoDB" id="6513042at2759"/>
<gene>
    <name evidence="15" type="ORF">HannXRQ_Chr16g0503771</name>
    <name evidence="14" type="ORF">HanXRQr2_Chr10g0464941</name>
</gene>
<reference evidence="14" key="3">
    <citation type="submission" date="2020-06" db="EMBL/GenBank/DDBJ databases">
        <title>Helianthus annuus Genome sequencing and assembly Release 2.</title>
        <authorList>
            <person name="Gouzy J."/>
            <person name="Langlade N."/>
            <person name="Munos S."/>
        </authorList>
    </citation>
    <scope>NUCLEOTIDE SEQUENCE</scope>
    <source>
        <tissue evidence="14">Leaves</tissue>
    </source>
</reference>
<dbReference type="PANTHER" id="PTHR23079:SF42">
    <property type="entry name" value="RNA-DEPENDENT RNA POLYMERASE"/>
    <property type="match status" value="1"/>
</dbReference>